<keyword evidence="2" id="KW-1133">Transmembrane helix</keyword>
<dbReference type="GO" id="GO:0001772">
    <property type="term" value="C:immunological synapse"/>
    <property type="evidence" value="ECO:0007669"/>
    <property type="project" value="InterPro"/>
</dbReference>
<keyword evidence="2" id="KW-0472">Membrane</keyword>
<dbReference type="Ensembl" id="ENSBTAT00000107560.2">
    <property type="protein sequence ID" value="ENSBTAP00000077514.1"/>
    <property type="gene ID" value="ENSBTAG00000055017.3"/>
</dbReference>
<gene>
    <name evidence="3" type="primary">SCIMP</name>
</gene>
<reference evidence="3" key="3">
    <citation type="submission" date="2025-09" db="UniProtKB">
        <authorList>
            <consortium name="Ensembl"/>
        </authorList>
    </citation>
    <scope>IDENTIFICATION</scope>
    <source>
        <strain evidence="3">Hereford</strain>
    </source>
</reference>
<evidence type="ECO:0000313" key="4">
    <source>
        <dbReference type="Proteomes" id="UP000009136"/>
    </source>
</evidence>
<dbReference type="PANTHER" id="PTHR12044:SF11">
    <property type="entry name" value="SLP ADAPTER AND CSK-INTERACTING MEMBRANE PROTEIN"/>
    <property type="match status" value="1"/>
</dbReference>
<keyword evidence="2" id="KW-0812">Transmembrane</keyword>
<feature type="region of interest" description="Disordered" evidence="1">
    <location>
        <begin position="129"/>
        <end position="159"/>
    </location>
</feature>
<protein>
    <submittedName>
        <fullName evidence="3">SLP adaptor and CSK interacting membrane protein</fullName>
    </submittedName>
</protein>
<sequence>MQSFIHRCVWHSHCIPGDRLGTRKSGRGSSKILALQELTASVGDDEQQTNHQTAVTDLNAMDWWKDHFWIILAVAIIFTSVSLGTILFCVCRCLFRPGKKWEISKSLKQKQRDEETMYENVTEQFSVQLPPLPPRDMLSPGVASPQETPSRPTPAAYSSVHKIRNKKTITVPSYIEPEEDYDDVDVPANTENHHFETNVSSFWQAEDGSQSLF</sequence>
<dbReference type="Pfam" id="PF15050">
    <property type="entry name" value="SCIMP"/>
    <property type="match status" value="1"/>
</dbReference>
<organism evidence="3 4">
    <name type="scientific">Bos taurus</name>
    <name type="common">Bovine</name>
    <dbReference type="NCBI Taxonomy" id="9913"/>
    <lineage>
        <taxon>Eukaryota</taxon>
        <taxon>Metazoa</taxon>
        <taxon>Chordata</taxon>
        <taxon>Craniata</taxon>
        <taxon>Vertebrata</taxon>
        <taxon>Euteleostomi</taxon>
        <taxon>Mammalia</taxon>
        <taxon>Eutheria</taxon>
        <taxon>Laurasiatheria</taxon>
        <taxon>Artiodactyla</taxon>
        <taxon>Ruminantia</taxon>
        <taxon>Pecora</taxon>
        <taxon>Bovidae</taxon>
        <taxon>Bovinae</taxon>
        <taxon>Bos</taxon>
    </lineage>
</organism>
<feature type="transmembrane region" description="Helical" evidence="2">
    <location>
        <begin position="68"/>
        <end position="95"/>
    </location>
</feature>
<dbReference type="InterPro" id="IPR028181">
    <property type="entry name" value="SCIMP"/>
</dbReference>
<evidence type="ECO:0000313" key="3">
    <source>
        <dbReference type="Ensembl" id="ENSBTAP00000077514.1"/>
    </source>
</evidence>
<accession>A0AAA9RY38</accession>
<evidence type="ECO:0000256" key="2">
    <source>
        <dbReference type="SAM" id="Phobius"/>
    </source>
</evidence>
<dbReference type="GeneTree" id="ENSGT00390000007003"/>
<reference evidence="3" key="2">
    <citation type="submission" date="2025-08" db="UniProtKB">
        <authorList>
            <consortium name="Ensembl"/>
        </authorList>
    </citation>
    <scope>IDENTIFICATION</scope>
    <source>
        <strain evidence="3">Hereford</strain>
    </source>
</reference>
<dbReference type="Proteomes" id="UP000009136">
    <property type="component" value="Chromosome 19"/>
</dbReference>
<dbReference type="PANTHER" id="PTHR12044">
    <property type="entry name" value="BCL2 INTERACTING MEDIATOR OF CELL DEATH"/>
    <property type="match status" value="1"/>
</dbReference>
<proteinExistence type="predicted"/>
<name>A0AAA9RY38_BOVIN</name>
<evidence type="ECO:0000256" key="1">
    <source>
        <dbReference type="SAM" id="MobiDB-lite"/>
    </source>
</evidence>
<keyword evidence="4" id="KW-1185">Reference proteome</keyword>
<dbReference type="GO" id="GO:0097197">
    <property type="term" value="C:tetraspanin-enriched microdomain"/>
    <property type="evidence" value="ECO:0007669"/>
    <property type="project" value="InterPro"/>
</dbReference>
<dbReference type="AlphaFoldDB" id="A0AAA9RY38"/>
<dbReference type="InterPro" id="IPR052133">
    <property type="entry name" value="Immune_Signaling-Apoptosis_Reg"/>
</dbReference>
<reference evidence="3" key="1">
    <citation type="submission" date="2018-03" db="EMBL/GenBank/DDBJ databases">
        <title>ARS-UCD1.2.</title>
        <authorList>
            <person name="Rosen B.D."/>
            <person name="Bickhart D.M."/>
            <person name="Koren S."/>
            <person name="Schnabel R.D."/>
            <person name="Hall R."/>
            <person name="Zimin A."/>
            <person name="Dreischer C."/>
            <person name="Schultheiss S."/>
            <person name="Schroeder S.G."/>
            <person name="Elsik C.G."/>
            <person name="Couldrey C."/>
            <person name="Liu G.E."/>
            <person name="Van Tassell C.P."/>
            <person name="Phillippy A.M."/>
            <person name="Smith T.P.L."/>
            <person name="Medrano J.F."/>
        </authorList>
    </citation>
    <scope>NUCLEOTIDE SEQUENCE [LARGE SCALE GENOMIC DNA]</scope>
    <source>
        <strain evidence="3">Hereford</strain>
    </source>
</reference>